<comment type="caution">
    <text evidence="1">The sequence shown here is derived from an EMBL/GenBank/DDBJ whole genome shotgun (WGS) entry which is preliminary data.</text>
</comment>
<reference evidence="1" key="1">
    <citation type="submission" date="2021-01" db="EMBL/GenBank/DDBJ databases">
        <authorList>
            <consortium name="Genoscope - CEA"/>
            <person name="William W."/>
        </authorList>
    </citation>
    <scope>NUCLEOTIDE SEQUENCE</scope>
</reference>
<sequence length="77" mass="8837">MQQSVTLLATLTKIHHAPSKIDLKTPHFECSQNGCFTNFYVQKGLLFKSNETKGECGTKKGQQQVYCCRQCYLKKFM</sequence>
<organism evidence="1 2">
    <name type="scientific">Paramecium octaurelia</name>
    <dbReference type="NCBI Taxonomy" id="43137"/>
    <lineage>
        <taxon>Eukaryota</taxon>
        <taxon>Sar</taxon>
        <taxon>Alveolata</taxon>
        <taxon>Ciliophora</taxon>
        <taxon>Intramacronucleata</taxon>
        <taxon>Oligohymenophorea</taxon>
        <taxon>Peniculida</taxon>
        <taxon>Parameciidae</taxon>
        <taxon>Paramecium</taxon>
    </lineage>
</organism>
<keyword evidence="2" id="KW-1185">Reference proteome</keyword>
<evidence type="ECO:0000313" key="1">
    <source>
        <dbReference type="EMBL" id="CAD8206452.1"/>
    </source>
</evidence>
<name>A0A8S1Y296_PAROT</name>
<dbReference type="AlphaFoldDB" id="A0A8S1Y296"/>
<dbReference type="OrthoDB" id="300948at2759"/>
<protein>
    <submittedName>
        <fullName evidence="1">Uncharacterized protein</fullName>
    </submittedName>
</protein>
<dbReference type="Proteomes" id="UP000683925">
    <property type="component" value="Unassembled WGS sequence"/>
</dbReference>
<dbReference type="EMBL" id="CAJJDP010000139">
    <property type="protein sequence ID" value="CAD8206452.1"/>
    <property type="molecule type" value="Genomic_DNA"/>
</dbReference>
<dbReference type="OMA" id="CCRQCYL"/>
<accession>A0A8S1Y296</accession>
<gene>
    <name evidence="1" type="ORF">POCTA_138.1.T1380038</name>
</gene>
<evidence type="ECO:0000313" key="2">
    <source>
        <dbReference type="Proteomes" id="UP000683925"/>
    </source>
</evidence>
<proteinExistence type="predicted"/>